<dbReference type="SUPFAM" id="SSF46785">
    <property type="entry name" value="Winged helix' DNA-binding domain"/>
    <property type="match status" value="1"/>
</dbReference>
<dbReference type="Pfam" id="PF00027">
    <property type="entry name" value="cNMP_binding"/>
    <property type="match status" value="1"/>
</dbReference>
<dbReference type="Proteomes" id="UP001354971">
    <property type="component" value="Unassembled WGS sequence"/>
</dbReference>
<dbReference type="InterPro" id="IPR000595">
    <property type="entry name" value="cNMP-bd_dom"/>
</dbReference>
<dbReference type="Gene3D" id="1.10.10.10">
    <property type="entry name" value="Winged helix-like DNA-binding domain superfamily/Winged helix DNA-binding domain"/>
    <property type="match status" value="1"/>
</dbReference>
<evidence type="ECO:0000259" key="5">
    <source>
        <dbReference type="PROSITE" id="PS51063"/>
    </source>
</evidence>
<name>A0ABU7LQV3_9PROT</name>
<dbReference type="PROSITE" id="PS50042">
    <property type="entry name" value="CNMP_BINDING_3"/>
    <property type="match status" value="1"/>
</dbReference>
<evidence type="ECO:0000259" key="4">
    <source>
        <dbReference type="PROSITE" id="PS50042"/>
    </source>
</evidence>
<dbReference type="PROSITE" id="PS51063">
    <property type="entry name" value="HTH_CRP_2"/>
    <property type="match status" value="1"/>
</dbReference>
<evidence type="ECO:0000256" key="2">
    <source>
        <dbReference type="ARBA" id="ARBA00023125"/>
    </source>
</evidence>
<dbReference type="SUPFAM" id="SSF51206">
    <property type="entry name" value="cAMP-binding domain-like"/>
    <property type="match status" value="1"/>
</dbReference>
<proteinExistence type="predicted"/>
<keyword evidence="3" id="KW-0804">Transcription</keyword>
<dbReference type="SMART" id="SM00419">
    <property type="entry name" value="HTH_CRP"/>
    <property type="match status" value="1"/>
</dbReference>
<protein>
    <submittedName>
        <fullName evidence="6">Helix-turn-helix domain-containing protein</fullName>
    </submittedName>
</protein>
<dbReference type="InterPro" id="IPR036388">
    <property type="entry name" value="WH-like_DNA-bd_sf"/>
</dbReference>
<dbReference type="InterPro" id="IPR012318">
    <property type="entry name" value="HTH_CRP"/>
</dbReference>
<dbReference type="EMBL" id="JAZDRP010000003">
    <property type="protein sequence ID" value="MEE2525704.1"/>
    <property type="molecule type" value="Genomic_DNA"/>
</dbReference>
<dbReference type="CDD" id="cd00038">
    <property type="entry name" value="CAP_ED"/>
    <property type="match status" value="1"/>
</dbReference>
<accession>A0ABU7LQV3</accession>
<dbReference type="SMART" id="SM00100">
    <property type="entry name" value="cNMP"/>
    <property type="match status" value="1"/>
</dbReference>
<gene>
    <name evidence="6" type="ORF">V0U79_04945</name>
</gene>
<evidence type="ECO:0000256" key="1">
    <source>
        <dbReference type="ARBA" id="ARBA00023015"/>
    </source>
</evidence>
<dbReference type="InterPro" id="IPR036390">
    <property type="entry name" value="WH_DNA-bd_sf"/>
</dbReference>
<dbReference type="Gene3D" id="2.60.120.10">
    <property type="entry name" value="Jelly Rolls"/>
    <property type="match status" value="1"/>
</dbReference>
<keyword evidence="7" id="KW-1185">Reference proteome</keyword>
<evidence type="ECO:0000256" key="3">
    <source>
        <dbReference type="ARBA" id="ARBA00023163"/>
    </source>
</evidence>
<evidence type="ECO:0000313" key="7">
    <source>
        <dbReference type="Proteomes" id="UP001354971"/>
    </source>
</evidence>
<dbReference type="InterPro" id="IPR018490">
    <property type="entry name" value="cNMP-bd_dom_sf"/>
</dbReference>
<dbReference type="RefSeq" id="WP_330198368.1">
    <property type="nucleotide sequence ID" value="NZ_JAZDRP010000003.1"/>
</dbReference>
<feature type="domain" description="HTH crp-type" evidence="5">
    <location>
        <begin position="147"/>
        <end position="215"/>
    </location>
</feature>
<feature type="domain" description="Cyclic nucleotide-binding" evidence="4">
    <location>
        <begin position="14"/>
        <end position="133"/>
    </location>
</feature>
<keyword evidence="1" id="KW-0805">Transcription regulation</keyword>
<sequence>MRQTDREIVRDLKLFKDVDADVFDDLMTASYAQRMPPHVELIREGESADFLHIVLDGCVELFSSGHGRETSMAIVTPVSTFILAATVNDAPFLMSARTIESSKLLLIPSQNVRDAFARDPHFARAIVTELAQCYRSVVKSMKNLKLRTSIERVGNYIIRLHDKAGGAEIIELPYGKKNLASILGMTPENLSRAFGALQSHGILMDGARIEITDRAALEAISKPNRLIDDPRS</sequence>
<dbReference type="InterPro" id="IPR014710">
    <property type="entry name" value="RmlC-like_jellyroll"/>
</dbReference>
<dbReference type="PANTHER" id="PTHR24567">
    <property type="entry name" value="CRP FAMILY TRANSCRIPTIONAL REGULATORY PROTEIN"/>
    <property type="match status" value="1"/>
</dbReference>
<comment type="caution">
    <text evidence="6">The sequence shown here is derived from an EMBL/GenBank/DDBJ whole genome shotgun (WGS) entry which is preliminary data.</text>
</comment>
<evidence type="ECO:0000313" key="6">
    <source>
        <dbReference type="EMBL" id="MEE2525704.1"/>
    </source>
</evidence>
<dbReference type="PANTHER" id="PTHR24567:SF26">
    <property type="entry name" value="REGULATORY PROTEIN YEIL"/>
    <property type="match status" value="1"/>
</dbReference>
<organism evidence="6 7">
    <name type="scientific">Hyphobacterium lacteum</name>
    <dbReference type="NCBI Taxonomy" id="3116575"/>
    <lineage>
        <taxon>Bacteria</taxon>
        <taxon>Pseudomonadati</taxon>
        <taxon>Pseudomonadota</taxon>
        <taxon>Alphaproteobacteria</taxon>
        <taxon>Maricaulales</taxon>
        <taxon>Maricaulaceae</taxon>
        <taxon>Hyphobacterium</taxon>
    </lineage>
</organism>
<keyword evidence="2" id="KW-0238">DNA-binding</keyword>
<dbReference type="Pfam" id="PF13545">
    <property type="entry name" value="HTH_Crp_2"/>
    <property type="match status" value="1"/>
</dbReference>
<dbReference type="InterPro" id="IPR050397">
    <property type="entry name" value="Env_Response_Regulators"/>
</dbReference>
<dbReference type="NCBIfam" id="NF006901">
    <property type="entry name" value="PRK09392.1"/>
    <property type="match status" value="1"/>
</dbReference>
<reference evidence="6 7" key="1">
    <citation type="submission" date="2024-01" db="EMBL/GenBank/DDBJ databases">
        <title>Hyphobacterium bacterium isolated from marine sediment.</title>
        <authorList>
            <person name="Zhao S."/>
        </authorList>
    </citation>
    <scope>NUCLEOTIDE SEQUENCE [LARGE SCALE GENOMIC DNA]</scope>
    <source>
        <strain evidence="7">HN65</strain>
    </source>
</reference>